<comment type="caution">
    <text evidence="1">The sequence shown here is derived from an EMBL/GenBank/DDBJ whole genome shotgun (WGS) entry which is preliminary data.</text>
</comment>
<sequence>MTEISASTANQQPLDTDELIEQRVSALIGRASRRQLWLLFLDDDDIQLPMLVPIDDFPVQPRPADVHALATGVAAIMESAGAVRVILVWERYAGADLSQLDRAWARQLSAECAAAGVPVRAQLLSHKRGVRWIAPDDYLG</sequence>
<protein>
    <submittedName>
        <fullName evidence="1">Uncharacterized protein</fullName>
    </submittedName>
</protein>
<dbReference type="Proteomes" id="UP000244962">
    <property type="component" value="Unassembled WGS sequence"/>
</dbReference>
<evidence type="ECO:0000313" key="1">
    <source>
        <dbReference type="EMBL" id="PWC06043.1"/>
    </source>
</evidence>
<gene>
    <name evidence="1" type="ORF">DF223_13500</name>
</gene>
<dbReference type="EMBL" id="QEFB01000017">
    <property type="protein sequence ID" value="PWC06043.1"/>
    <property type="molecule type" value="Genomic_DNA"/>
</dbReference>
<dbReference type="RefSeq" id="WP_108963574.1">
    <property type="nucleotide sequence ID" value="NZ_QEFB01000017.1"/>
</dbReference>
<organism evidence="1 2">
    <name type="scientific">Mycetocola zhujimingii</name>
    <dbReference type="NCBI Taxonomy" id="2079792"/>
    <lineage>
        <taxon>Bacteria</taxon>
        <taxon>Bacillati</taxon>
        <taxon>Actinomycetota</taxon>
        <taxon>Actinomycetes</taxon>
        <taxon>Micrococcales</taxon>
        <taxon>Microbacteriaceae</taxon>
        <taxon>Mycetocola</taxon>
    </lineage>
</organism>
<keyword evidence="2" id="KW-1185">Reference proteome</keyword>
<evidence type="ECO:0000313" key="2">
    <source>
        <dbReference type="Proteomes" id="UP000244962"/>
    </source>
</evidence>
<dbReference type="AlphaFoldDB" id="A0A2U1TB82"/>
<reference evidence="2" key="1">
    <citation type="submission" date="2018-04" db="EMBL/GenBank/DDBJ databases">
        <authorList>
            <person name="Liu S."/>
            <person name="Wang Z."/>
            <person name="Li J."/>
        </authorList>
    </citation>
    <scope>NUCLEOTIDE SEQUENCE [LARGE SCALE GENOMIC DNA]</scope>
    <source>
        <strain evidence="2">622</strain>
    </source>
</reference>
<proteinExistence type="predicted"/>
<accession>A0A2U1TB82</accession>
<name>A0A2U1TB82_9MICO</name>